<accession>A0A9P9E637</accession>
<gene>
    <name evidence="1" type="ORF">B0J11DRAFT_427625</name>
</gene>
<comment type="caution">
    <text evidence="1">The sequence shown here is derived from an EMBL/GenBank/DDBJ whole genome shotgun (WGS) entry which is preliminary data.</text>
</comment>
<dbReference type="EMBL" id="JAGMWT010000003">
    <property type="protein sequence ID" value="KAH7132600.1"/>
    <property type="molecule type" value="Genomic_DNA"/>
</dbReference>
<evidence type="ECO:0008006" key="3">
    <source>
        <dbReference type="Google" id="ProtNLM"/>
    </source>
</evidence>
<sequence>MPSSPPPPSPPPPPKNVTMNMYKHNQKKFKPETWIVVELSNYPHSLTRADVYLLFSGFHIAHFTLPSVKKFYLPLRTKIHIVGQKDAERAVKELNDTVMHGREIKLSILDQKDYENKEMVMGQVSDELKNGVIKSARVWHKQFADHILEVRELILKDTYYAFLQGRGPIPCHNPSEFHQAAHTSNTAGWQLIATRMSSFQDNHGRLEALSRLQSFFEEQGHAMEVWSAWEGSWA</sequence>
<dbReference type="InterPro" id="IPR035979">
    <property type="entry name" value="RBD_domain_sf"/>
</dbReference>
<protein>
    <recommendedName>
        <fullName evidence="3">RRM domain-containing protein</fullName>
    </recommendedName>
</protein>
<reference evidence="1" key="1">
    <citation type="journal article" date="2021" name="Nat. Commun.">
        <title>Genetic determinants of endophytism in the Arabidopsis root mycobiome.</title>
        <authorList>
            <person name="Mesny F."/>
            <person name="Miyauchi S."/>
            <person name="Thiergart T."/>
            <person name="Pickel B."/>
            <person name="Atanasova L."/>
            <person name="Karlsson M."/>
            <person name="Huettel B."/>
            <person name="Barry K.W."/>
            <person name="Haridas S."/>
            <person name="Chen C."/>
            <person name="Bauer D."/>
            <person name="Andreopoulos W."/>
            <person name="Pangilinan J."/>
            <person name="LaButti K."/>
            <person name="Riley R."/>
            <person name="Lipzen A."/>
            <person name="Clum A."/>
            <person name="Drula E."/>
            <person name="Henrissat B."/>
            <person name="Kohler A."/>
            <person name="Grigoriev I.V."/>
            <person name="Martin F.M."/>
            <person name="Hacquard S."/>
        </authorList>
    </citation>
    <scope>NUCLEOTIDE SEQUENCE</scope>
    <source>
        <strain evidence="1">MPI-CAGE-CH-0243</strain>
    </source>
</reference>
<organism evidence="1 2">
    <name type="scientific">Dendryphion nanum</name>
    <dbReference type="NCBI Taxonomy" id="256645"/>
    <lineage>
        <taxon>Eukaryota</taxon>
        <taxon>Fungi</taxon>
        <taxon>Dikarya</taxon>
        <taxon>Ascomycota</taxon>
        <taxon>Pezizomycotina</taxon>
        <taxon>Dothideomycetes</taxon>
        <taxon>Pleosporomycetidae</taxon>
        <taxon>Pleosporales</taxon>
        <taxon>Torulaceae</taxon>
        <taxon>Dendryphion</taxon>
    </lineage>
</organism>
<keyword evidence="2" id="KW-1185">Reference proteome</keyword>
<evidence type="ECO:0000313" key="1">
    <source>
        <dbReference type="EMBL" id="KAH7132600.1"/>
    </source>
</evidence>
<dbReference type="SUPFAM" id="SSF54928">
    <property type="entry name" value="RNA-binding domain, RBD"/>
    <property type="match status" value="1"/>
</dbReference>
<evidence type="ECO:0000313" key="2">
    <source>
        <dbReference type="Proteomes" id="UP000700596"/>
    </source>
</evidence>
<dbReference type="OrthoDB" id="1049195at2759"/>
<name>A0A9P9E637_9PLEO</name>
<proteinExistence type="predicted"/>
<dbReference type="Proteomes" id="UP000700596">
    <property type="component" value="Unassembled WGS sequence"/>
</dbReference>
<dbReference type="GO" id="GO:0003676">
    <property type="term" value="F:nucleic acid binding"/>
    <property type="evidence" value="ECO:0007669"/>
    <property type="project" value="InterPro"/>
</dbReference>
<dbReference type="AlphaFoldDB" id="A0A9P9E637"/>